<evidence type="ECO:0000313" key="2">
    <source>
        <dbReference type="EMBL" id="GAA1937328.1"/>
    </source>
</evidence>
<evidence type="ECO:0000313" key="3">
    <source>
        <dbReference type="Proteomes" id="UP001501343"/>
    </source>
</evidence>
<dbReference type="Proteomes" id="UP001501343">
    <property type="component" value="Unassembled WGS sequence"/>
</dbReference>
<feature type="compositionally biased region" description="Acidic residues" evidence="1">
    <location>
        <begin position="62"/>
        <end position="71"/>
    </location>
</feature>
<dbReference type="EMBL" id="BAAAOF010000007">
    <property type="protein sequence ID" value="GAA1937328.1"/>
    <property type="molecule type" value="Genomic_DNA"/>
</dbReference>
<accession>A0ABP5B8U4</accession>
<sequence length="71" mass="7784">MTSTPETPAHDGSDLAELRDEIDELKAIPEDELLNPLPKIVEENEATAAPTDAIGSEKWDLPVEDESLDQQ</sequence>
<name>A0ABP5B8U4_9MICO</name>
<keyword evidence="3" id="KW-1185">Reference proteome</keyword>
<feature type="region of interest" description="Disordered" evidence="1">
    <location>
        <begin position="27"/>
        <end position="71"/>
    </location>
</feature>
<proteinExistence type="predicted"/>
<protein>
    <submittedName>
        <fullName evidence="2">Uncharacterized protein</fullName>
    </submittedName>
</protein>
<comment type="caution">
    <text evidence="2">The sequence shown here is derived from an EMBL/GenBank/DDBJ whole genome shotgun (WGS) entry which is preliminary data.</text>
</comment>
<dbReference type="RefSeq" id="WP_248152607.1">
    <property type="nucleotide sequence ID" value="NZ_BAAAOF010000007.1"/>
</dbReference>
<reference evidence="3" key="1">
    <citation type="journal article" date="2019" name="Int. J. Syst. Evol. Microbiol.">
        <title>The Global Catalogue of Microorganisms (GCM) 10K type strain sequencing project: providing services to taxonomists for standard genome sequencing and annotation.</title>
        <authorList>
            <consortium name="The Broad Institute Genomics Platform"/>
            <consortium name="The Broad Institute Genome Sequencing Center for Infectious Disease"/>
            <person name="Wu L."/>
            <person name="Ma J."/>
        </authorList>
    </citation>
    <scope>NUCLEOTIDE SEQUENCE [LARGE SCALE GENOMIC DNA]</scope>
    <source>
        <strain evidence="3">JCM 14900</strain>
    </source>
</reference>
<gene>
    <name evidence="2" type="ORF">GCM10009775_31660</name>
</gene>
<organism evidence="2 3">
    <name type="scientific">Microbacterium aoyamense</name>
    <dbReference type="NCBI Taxonomy" id="344166"/>
    <lineage>
        <taxon>Bacteria</taxon>
        <taxon>Bacillati</taxon>
        <taxon>Actinomycetota</taxon>
        <taxon>Actinomycetes</taxon>
        <taxon>Micrococcales</taxon>
        <taxon>Microbacteriaceae</taxon>
        <taxon>Microbacterium</taxon>
    </lineage>
</organism>
<evidence type="ECO:0000256" key="1">
    <source>
        <dbReference type="SAM" id="MobiDB-lite"/>
    </source>
</evidence>